<evidence type="ECO:0000313" key="2">
    <source>
        <dbReference type="Proteomes" id="UP001363151"/>
    </source>
</evidence>
<name>A0ABR1G7C5_AURAN</name>
<sequence length="340" mass="37156">MVQRMLMTMVTHITHSRSARACLLLATVASALKPTYPRRAFLGTSAVTAATIAQTSNAASKTGLLNIDGVEGNPLLTVEINKRPPIPKFVRAELQQDFAVCLMRNSYNVVDGLDFVAMDAFQKRFFLARQDEWEPYYSKARQQLGRPPNQGELTDPLYFDFISFAQYKVINEFLRAPKQAFEELVTAEGDTTVVIRNATSVENAKLADEHSKRVGDAALDFVLSKFSNLPPTTGVLAPQPMSPAELAANVNKLCVLIAVLGFSVDASATLVGSALRCEFVAPANYWGLKVLAGSPLSRQPLLNDFGAKIVGAYLARCGFFAARSLEFTPVAYAHVFKLKV</sequence>
<protein>
    <submittedName>
        <fullName evidence="1">Uncharacterized protein</fullName>
    </submittedName>
</protein>
<organism evidence="1 2">
    <name type="scientific">Aureococcus anophagefferens</name>
    <name type="common">Harmful bloom alga</name>
    <dbReference type="NCBI Taxonomy" id="44056"/>
    <lineage>
        <taxon>Eukaryota</taxon>
        <taxon>Sar</taxon>
        <taxon>Stramenopiles</taxon>
        <taxon>Ochrophyta</taxon>
        <taxon>Pelagophyceae</taxon>
        <taxon>Pelagomonadales</taxon>
        <taxon>Pelagomonadaceae</taxon>
        <taxon>Aureococcus</taxon>
    </lineage>
</organism>
<accession>A0ABR1G7C5</accession>
<gene>
    <name evidence="1" type="ORF">SO694_00046290</name>
</gene>
<dbReference type="EMBL" id="JBBJCI010000081">
    <property type="protein sequence ID" value="KAK7249236.1"/>
    <property type="molecule type" value="Genomic_DNA"/>
</dbReference>
<keyword evidence="2" id="KW-1185">Reference proteome</keyword>
<evidence type="ECO:0000313" key="1">
    <source>
        <dbReference type="EMBL" id="KAK7249236.1"/>
    </source>
</evidence>
<dbReference type="Proteomes" id="UP001363151">
    <property type="component" value="Unassembled WGS sequence"/>
</dbReference>
<reference evidence="1 2" key="1">
    <citation type="submission" date="2024-03" db="EMBL/GenBank/DDBJ databases">
        <title>Aureococcus anophagefferens CCMP1851 and Kratosvirus quantuckense: Draft genome of a second virus-susceptible host strain in the model system.</title>
        <authorList>
            <person name="Chase E."/>
            <person name="Truchon A.R."/>
            <person name="Schepens W."/>
            <person name="Wilhelm S.W."/>
        </authorList>
    </citation>
    <scope>NUCLEOTIDE SEQUENCE [LARGE SCALE GENOMIC DNA]</scope>
    <source>
        <strain evidence="1 2">CCMP1851</strain>
    </source>
</reference>
<comment type="caution">
    <text evidence="1">The sequence shown here is derived from an EMBL/GenBank/DDBJ whole genome shotgun (WGS) entry which is preliminary data.</text>
</comment>
<proteinExistence type="predicted"/>